<keyword evidence="4" id="KW-0564">Palmitate</keyword>
<sequence>MKLKLAAAGLAAVLSVGLVGCSGSSSDSSSGADQERVTVKVGVVGDNNEPWETAAEALEENENIEIELVKFSDYVQPNQALSDGSVDLNSFQTQIYLETYNSEHGTDLTSIGYTLMAPLGIYSNEVDSVDELPDGATVSIPDDASNGGRALKLLEKAGLITVDPAAGLTPTTDDITDNPKNLQITELDAAQTARSLEDVDAAVINSGMAVDAGLIPSTDSIFIEEVGEESTPYYNVIAARAEDTDNETYKKVVEYYQSDAVAQTITESTKGSQIAVWDGAPSASPSAAQSTAA</sequence>
<accession>A0A375I5S6</accession>
<keyword evidence="3" id="KW-0472">Membrane</keyword>
<feature type="signal peptide" evidence="8">
    <location>
        <begin position="1"/>
        <end position="20"/>
    </location>
</feature>
<dbReference type="OrthoDB" id="9812878at2"/>
<dbReference type="AlphaFoldDB" id="A0A375I5S6"/>
<evidence type="ECO:0000313" key="10">
    <source>
        <dbReference type="Proteomes" id="UP000265962"/>
    </source>
</evidence>
<organism evidence="9 10">
    <name type="scientific">Propionibacterium ruminifibrarum</name>
    <dbReference type="NCBI Taxonomy" id="1962131"/>
    <lineage>
        <taxon>Bacteria</taxon>
        <taxon>Bacillati</taxon>
        <taxon>Actinomycetota</taxon>
        <taxon>Actinomycetes</taxon>
        <taxon>Propionibacteriales</taxon>
        <taxon>Propionibacteriaceae</taxon>
        <taxon>Propionibacterium</taxon>
    </lineage>
</organism>
<reference evidence="10" key="1">
    <citation type="submission" date="2018-02" db="EMBL/GenBank/DDBJ databases">
        <authorList>
            <person name="Hornung B."/>
        </authorList>
    </citation>
    <scope>NUCLEOTIDE SEQUENCE [LARGE SCALE GENOMIC DNA]</scope>
</reference>
<feature type="chain" id="PRO_5038445701" description="Lipoprotein" evidence="8">
    <location>
        <begin position="21"/>
        <end position="293"/>
    </location>
</feature>
<dbReference type="InterPro" id="IPR004872">
    <property type="entry name" value="Lipoprotein_NlpA"/>
</dbReference>
<evidence type="ECO:0000256" key="2">
    <source>
        <dbReference type="ARBA" id="ARBA00022729"/>
    </source>
</evidence>
<dbReference type="PIRSF" id="PIRSF002854">
    <property type="entry name" value="MetQ"/>
    <property type="match status" value="1"/>
</dbReference>
<gene>
    <name evidence="9" type="ORF">PROPJV5_2460</name>
</gene>
<dbReference type="EMBL" id="OMOH01000014">
    <property type="protein sequence ID" value="SPF69477.1"/>
    <property type="molecule type" value="Genomic_DNA"/>
</dbReference>
<proteinExistence type="inferred from homology"/>
<dbReference type="PANTHER" id="PTHR30429:SF3">
    <property type="entry name" value="LIPOPROTEIN"/>
    <property type="match status" value="1"/>
</dbReference>
<dbReference type="RefSeq" id="WP_119716557.1">
    <property type="nucleotide sequence ID" value="NZ_OMOH01000014.1"/>
</dbReference>
<dbReference type="SUPFAM" id="SSF53850">
    <property type="entry name" value="Periplasmic binding protein-like II"/>
    <property type="match status" value="1"/>
</dbReference>
<dbReference type="PANTHER" id="PTHR30429">
    <property type="entry name" value="D-METHIONINE-BINDING LIPOPROTEIN METQ"/>
    <property type="match status" value="1"/>
</dbReference>
<evidence type="ECO:0000313" key="9">
    <source>
        <dbReference type="EMBL" id="SPF69477.1"/>
    </source>
</evidence>
<dbReference type="Proteomes" id="UP000265962">
    <property type="component" value="Unassembled WGS sequence"/>
</dbReference>
<feature type="lipid moiety-binding region" description="S-diacylglycerol cysteine" evidence="7">
    <location>
        <position position="21"/>
    </location>
</feature>
<dbReference type="GO" id="GO:0016020">
    <property type="term" value="C:membrane"/>
    <property type="evidence" value="ECO:0007669"/>
    <property type="project" value="UniProtKB-SubCell"/>
</dbReference>
<evidence type="ECO:0000256" key="5">
    <source>
        <dbReference type="ARBA" id="ARBA00023288"/>
    </source>
</evidence>
<dbReference type="PROSITE" id="PS51257">
    <property type="entry name" value="PROKAR_LIPOPROTEIN"/>
    <property type="match status" value="1"/>
</dbReference>
<evidence type="ECO:0000256" key="1">
    <source>
        <dbReference type="ARBA" id="ARBA00004635"/>
    </source>
</evidence>
<comment type="subcellular location">
    <subcellularLocation>
        <location evidence="1">Membrane</location>
        <topology evidence="1">Lipid-anchor</topology>
    </subcellularLocation>
</comment>
<keyword evidence="2 8" id="KW-0732">Signal</keyword>
<keyword evidence="5 6" id="KW-0449">Lipoprotein</keyword>
<dbReference type="Pfam" id="PF03180">
    <property type="entry name" value="Lipoprotein_9"/>
    <property type="match status" value="1"/>
</dbReference>
<evidence type="ECO:0000256" key="3">
    <source>
        <dbReference type="ARBA" id="ARBA00023136"/>
    </source>
</evidence>
<keyword evidence="10" id="KW-1185">Reference proteome</keyword>
<name>A0A375I5S6_9ACTN</name>
<evidence type="ECO:0000256" key="4">
    <source>
        <dbReference type="ARBA" id="ARBA00023139"/>
    </source>
</evidence>
<protein>
    <recommendedName>
        <fullName evidence="6">Lipoprotein</fullName>
    </recommendedName>
</protein>
<dbReference type="Gene3D" id="3.40.190.10">
    <property type="entry name" value="Periplasmic binding protein-like II"/>
    <property type="match status" value="2"/>
</dbReference>
<evidence type="ECO:0000256" key="8">
    <source>
        <dbReference type="SAM" id="SignalP"/>
    </source>
</evidence>
<evidence type="ECO:0000256" key="6">
    <source>
        <dbReference type="PIRNR" id="PIRNR002854"/>
    </source>
</evidence>
<comment type="similarity">
    <text evidence="6">Belongs to the nlpA lipoprotein family.</text>
</comment>
<evidence type="ECO:0000256" key="7">
    <source>
        <dbReference type="PIRSR" id="PIRSR002854-1"/>
    </source>
</evidence>